<protein>
    <submittedName>
        <fullName evidence="1">Uncharacterized protein</fullName>
    </submittedName>
</protein>
<keyword evidence="2" id="KW-1185">Reference proteome</keyword>
<evidence type="ECO:0000313" key="1">
    <source>
        <dbReference type="EMBL" id="MDN7228057.1"/>
    </source>
</evidence>
<proteinExistence type="predicted"/>
<dbReference type="RefSeq" id="WP_300984282.1">
    <property type="nucleotide sequence ID" value="NZ_CP129238.1"/>
</dbReference>
<dbReference type="Proteomes" id="UP001172054">
    <property type="component" value="Unassembled WGS sequence"/>
</dbReference>
<comment type="caution">
    <text evidence="1">The sequence shown here is derived from an EMBL/GenBank/DDBJ whole genome shotgun (WGS) entry which is preliminary data.</text>
</comment>
<reference evidence="1 2" key="1">
    <citation type="submission" date="2023-06" db="EMBL/GenBank/DDBJ databases">
        <title>Novel species in genus Planococcus.</title>
        <authorList>
            <person name="Ning S."/>
        </authorList>
    </citation>
    <scope>NUCLEOTIDE SEQUENCE [LARGE SCALE GENOMIC DNA]</scope>
    <source>
        <strain evidence="1 2">N064</strain>
    </source>
</reference>
<evidence type="ECO:0000313" key="2">
    <source>
        <dbReference type="Proteomes" id="UP001172054"/>
    </source>
</evidence>
<organism evidence="1 2">
    <name type="scientific">Planococcus liqunii</name>
    <dbReference type="NCBI Taxonomy" id="3058394"/>
    <lineage>
        <taxon>Bacteria</taxon>
        <taxon>Bacillati</taxon>
        <taxon>Bacillota</taxon>
        <taxon>Bacilli</taxon>
        <taxon>Bacillales</taxon>
        <taxon>Caryophanaceae</taxon>
        <taxon>Planococcus</taxon>
    </lineage>
</organism>
<gene>
    <name evidence="1" type="ORF">QWY15_12185</name>
</gene>
<dbReference type="EMBL" id="JAUJWW010000005">
    <property type="protein sequence ID" value="MDN7228057.1"/>
    <property type="molecule type" value="Genomic_DNA"/>
</dbReference>
<sequence length="49" mass="5647">MQIDTLLQGVESSNWLKLPGVDNASETDHLLNKVHEWISRLEEVDILFI</sequence>
<accession>A0ABT8MT19</accession>
<name>A0ABT8MT19_9BACL</name>